<accession>A0ABQ6YED9</accession>
<gene>
    <name evidence="2" type="ORF">FNL39_11721</name>
</gene>
<comment type="caution">
    <text evidence="2">The sequence shown here is derived from an EMBL/GenBank/DDBJ whole genome shotgun (WGS) entry which is preliminary data.</text>
</comment>
<reference evidence="2 3" key="1">
    <citation type="submission" date="2019-07" db="EMBL/GenBank/DDBJ databases">
        <title>Genomic Encyclopedia of Type Strains, Phase IV (KMG-IV): sequencing the most valuable type-strain genomes for metagenomic binning, comparative biology and taxonomic classification.</title>
        <authorList>
            <person name="Goeker M."/>
        </authorList>
    </citation>
    <scope>NUCLEOTIDE SEQUENCE [LARGE SCALE GENOMIC DNA]</scope>
    <source>
        <strain evidence="2 3">DSM 44831</strain>
    </source>
</reference>
<protein>
    <submittedName>
        <fullName evidence="2">Uncharacterized protein</fullName>
    </submittedName>
</protein>
<proteinExistence type="predicted"/>
<sequence>MIDYGVADRTQRTITAVPSERTAAGPNTEG</sequence>
<evidence type="ECO:0000313" key="2">
    <source>
        <dbReference type="EMBL" id="KAF0835775.1"/>
    </source>
</evidence>
<feature type="region of interest" description="Disordered" evidence="1">
    <location>
        <begin position="1"/>
        <end position="30"/>
    </location>
</feature>
<organism evidence="2 3">
    <name type="scientific">Nocardia caishijiensis</name>
    <dbReference type="NCBI Taxonomy" id="184756"/>
    <lineage>
        <taxon>Bacteria</taxon>
        <taxon>Bacillati</taxon>
        <taxon>Actinomycetota</taxon>
        <taxon>Actinomycetes</taxon>
        <taxon>Mycobacteriales</taxon>
        <taxon>Nocardiaceae</taxon>
        <taxon>Nocardia</taxon>
    </lineage>
</organism>
<evidence type="ECO:0000256" key="1">
    <source>
        <dbReference type="SAM" id="MobiDB-lite"/>
    </source>
</evidence>
<name>A0ABQ6YED9_9NOCA</name>
<evidence type="ECO:0000313" key="3">
    <source>
        <dbReference type="Proteomes" id="UP000798951"/>
    </source>
</evidence>
<keyword evidence="3" id="KW-1185">Reference proteome</keyword>
<dbReference type="EMBL" id="VMSD01000017">
    <property type="protein sequence ID" value="KAF0835775.1"/>
    <property type="molecule type" value="Genomic_DNA"/>
</dbReference>
<dbReference type="Proteomes" id="UP000798951">
    <property type="component" value="Unassembled WGS sequence"/>
</dbReference>